<dbReference type="SUPFAM" id="SSF54928">
    <property type="entry name" value="RNA-binding domain, RBD"/>
    <property type="match status" value="1"/>
</dbReference>
<feature type="region of interest" description="Disordered" evidence="3">
    <location>
        <begin position="1"/>
        <end position="74"/>
    </location>
</feature>
<name>A0AAJ0BM69_9PEZI</name>
<feature type="domain" description="RRM" evidence="5">
    <location>
        <begin position="71"/>
        <end position="149"/>
    </location>
</feature>
<dbReference type="AlphaFoldDB" id="A0AAJ0BM69"/>
<evidence type="ECO:0000256" key="2">
    <source>
        <dbReference type="PROSITE-ProRule" id="PRU00176"/>
    </source>
</evidence>
<feature type="transmembrane region" description="Helical" evidence="4">
    <location>
        <begin position="174"/>
        <end position="195"/>
    </location>
</feature>
<reference evidence="6" key="1">
    <citation type="submission" date="2023-06" db="EMBL/GenBank/DDBJ databases">
        <title>Genome-scale phylogeny and comparative genomics of the fungal order Sordariales.</title>
        <authorList>
            <consortium name="Lawrence Berkeley National Laboratory"/>
            <person name="Hensen N."/>
            <person name="Bonometti L."/>
            <person name="Westerberg I."/>
            <person name="Brannstrom I.O."/>
            <person name="Guillou S."/>
            <person name="Cros-Aarteil S."/>
            <person name="Calhoun S."/>
            <person name="Haridas S."/>
            <person name="Kuo A."/>
            <person name="Mondo S."/>
            <person name="Pangilinan J."/>
            <person name="Riley R."/>
            <person name="Labutti K."/>
            <person name="Andreopoulos B."/>
            <person name="Lipzen A."/>
            <person name="Chen C."/>
            <person name="Yanf M."/>
            <person name="Daum C."/>
            <person name="Ng V."/>
            <person name="Clum A."/>
            <person name="Steindorff A."/>
            <person name="Ohm R."/>
            <person name="Martin F."/>
            <person name="Silar P."/>
            <person name="Natvig D."/>
            <person name="Lalanne C."/>
            <person name="Gautier V."/>
            <person name="Ament-Velasquez S.L."/>
            <person name="Kruys A."/>
            <person name="Hutchinson M.I."/>
            <person name="Powell A.J."/>
            <person name="Barry K."/>
            <person name="Miller A.N."/>
            <person name="Grigoriev I.V."/>
            <person name="Debuchy R."/>
            <person name="Gladieux P."/>
            <person name="Thoren M.H."/>
            <person name="Johannesson H."/>
        </authorList>
    </citation>
    <scope>NUCLEOTIDE SEQUENCE</scope>
    <source>
        <strain evidence="6">PSN4</strain>
    </source>
</reference>
<keyword evidence="7" id="KW-1185">Reference proteome</keyword>
<evidence type="ECO:0000256" key="3">
    <source>
        <dbReference type="SAM" id="MobiDB-lite"/>
    </source>
</evidence>
<comment type="caution">
    <text evidence="6">The sequence shown here is derived from an EMBL/GenBank/DDBJ whole genome shotgun (WGS) entry which is preliminary data.</text>
</comment>
<dbReference type="Proteomes" id="UP001239445">
    <property type="component" value="Unassembled WGS sequence"/>
</dbReference>
<evidence type="ECO:0000313" key="7">
    <source>
        <dbReference type="Proteomes" id="UP001239445"/>
    </source>
</evidence>
<dbReference type="InterPro" id="IPR000504">
    <property type="entry name" value="RRM_dom"/>
</dbReference>
<evidence type="ECO:0000313" key="6">
    <source>
        <dbReference type="EMBL" id="KAK1760838.1"/>
    </source>
</evidence>
<evidence type="ECO:0000256" key="1">
    <source>
        <dbReference type="ARBA" id="ARBA00022884"/>
    </source>
</evidence>
<keyword evidence="4" id="KW-0472">Membrane</keyword>
<gene>
    <name evidence="6" type="ORF">QBC47DRAFT_355984</name>
</gene>
<dbReference type="InterPro" id="IPR035979">
    <property type="entry name" value="RBD_domain_sf"/>
</dbReference>
<dbReference type="Pfam" id="PF00076">
    <property type="entry name" value="RRM_1"/>
    <property type="match status" value="1"/>
</dbReference>
<dbReference type="PANTHER" id="PTHR48027">
    <property type="entry name" value="HETEROGENEOUS NUCLEAR RIBONUCLEOPROTEIN 87F-RELATED"/>
    <property type="match status" value="1"/>
</dbReference>
<proteinExistence type="predicted"/>
<feature type="transmembrane region" description="Helical" evidence="4">
    <location>
        <begin position="207"/>
        <end position="230"/>
    </location>
</feature>
<organism evidence="6 7">
    <name type="scientific">Echria macrotheca</name>
    <dbReference type="NCBI Taxonomy" id="438768"/>
    <lineage>
        <taxon>Eukaryota</taxon>
        <taxon>Fungi</taxon>
        <taxon>Dikarya</taxon>
        <taxon>Ascomycota</taxon>
        <taxon>Pezizomycotina</taxon>
        <taxon>Sordariomycetes</taxon>
        <taxon>Sordariomycetidae</taxon>
        <taxon>Sordariales</taxon>
        <taxon>Schizotheciaceae</taxon>
        <taxon>Echria</taxon>
    </lineage>
</organism>
<dbReference type="InterPro" id="IPR012677">
    <property type="entry name" value="Nucleotide-bd_a/b_plait_sf"/>
</dbReference>
<dbReference type="EMBL" id="MU839827">
    <property type="protein sequence ID" value="KAK1760838.1"/>
    <property type="molecule type" value="Genomic_DNA"/>
</dbReference>
<keyword evidence="4" id="KW-1133">Transmembrane helix</keyword>
<accession>A0AAJ0BM69</accession>
<keyword evidence="4" id="KW-0812">Transmembrane</keyword>
<feature type="compositionally biased region" description="Basic and acidic residues" evidence="3">
    <location>
        <begin position="12"/>
        <end position="41"/>
    </location>
</feature>
<dbReference type="Gene3D" id="3.30.70.330">
    <property type="match status" value="1"/>
</dbReference>
<dbReference type="GO" id="GO:0003723">
    <property type="term" value="F:RNA binding"/>
    <property type="evidence" value="ECO:0007669"/>
    <property type="project" value="UniProtKB-UniRule"/>
</dbReference>
<dbReference type="InterPro" id="IPR052462">
    <property type="entry name" value="SLIRP/GR-RBP-like"/>
</dbReference>
<keyword evidence="1 2" id="KW-0694">RNA-binding</keyword>
<evidence type="ECO:0000259" key="5">
    <source>
        <dbReference type="PROSITE" id="PS50102"/>
    </source>
</evidence>
<dbReference type="PROSITE" id="PS50102">
    <property type="entry name" value="RRM"/>
    <property type="match status" value="1"/>
</dbReference>
<dbReference type="CDD" id="cd00590">
    <property type="entry name" value="RRM_SF"/>
    <property type="match status" value="1"/>
</dbReference>
<evidence type="ECO:0000256" key="4">
    <source>
        <dbReference type="SAM" id="Phobius"/>
    </source>
</evidence>
<dbReference type="SMART" id="SM00360">
    <property type="entry name" value="RRM"/>
    <property type="match status" value="1"/>
</dbReference>
<protein>
    <recommendedName>
        <fullName evidence="5">RRM domain-containing protein</fullName>
    </recommendedName>
</protein>
<sequence length="362" mass="38787">MATTAMDYENANGERYDEDAPRYDRERSASPRRDDGHDSSRRRSMSPNGHDRAPTKNDNAKDDDGAINPGSNLFVTGIHPRLEEAEVTRLFEKYGEVEKCQIMKDPHTGESRGFGFVKMVTSDQADAAKEGLQGEVIEGRTLSIEKARRARPLSKLKQFRTILTGQKENPVVEVLMIAAAVDTVVALAAMIPTAAVAAEEDIVDTAMIVATIVTTTAATIATMIVVAATAKIVDMIGPTVRIAAMIVVIATMPMDHVLTAMEDEMPVDVMTEAASAMPALLVAVVRPMTVADPATTESATTVLAIATPALLAMPPRVLLTATLPLVATLASLTVPARHGPARHAIAWVWPSSYASESYIKAK</sequence>
<feature type="compositionally biased region" description="Basic and acidic residues" evidence="3">
    <location>
        <begin position="49"/>
        <end position="64"/>
    </location>
</feature>